<dbReference type="EMBL" id="JAMXFA010000002">
    <property type="protein sequence ID" value="MCT7976361.1"/>
    <property type="molecule type" value="Genomic_DNA"/>
</dbReference>
<dbReference type="InterPro" id="IPR015590">
    <property type="entry name" value="Aldehyde_DH_dom"/>
</dbReference>
<name>A0ABT2N116_9CYAN</name>
<keyword evidence="8" id="KW-1185">Reference proteome</keyword>
<dbReference type="InterPro" id="IPR029510">
    <property type="entry name" value="Ald_DH_CS_GLU"/>
</dbReference>
<evidence type="ECO:0000256" key="4">
    <source>
        <dbReference type="PROSITE-ProRule" id="PRU10007"/>
    </source>
</evidence>
<dbReference type="InterPro" id="IPR016161">
    <property type="entry name" value="Ald_DH/histidinol_DH"/>
</dbReference>
<evidence type="ECO:0000313" key="8">
    <source>
        <dbReference type="Proteomes" id="UP001525961"/>
    </source>
</evidence>
<evidence type="ECO:0000256" key="3">
    <source>
        <dbReference type="PIRNR" id="PIRNR036492"/>
    </source>
</evidence>
<proteinExistence type="inferred from homology"/>
<sequence>MLTGSRISDLIEAQRQFFATGKTKDINFRIEQLERLKQAVIDSKELVIDALNKDLRKSELEAYLTEVGVIREVNYVLKHIKSWAKPKTVARPLDQFPSVARIYPDPLGVVLIISPWNYPFQLTISPLLGAIAAGNCVTLKPSEISPHTSRLVADLIRKTFDPSYIAVVEGGVEASQDLLSQKFDHIFFTGGTQIGRIVMEAAAKHLTPVTLELGGKSPCIVETDIDLPTACKRIVWGKFINAGQTCIAPDYLLVNRRIKGDLLLGIKRTITEFFGQNPANSPDYGRIISAKQFDRLRELLQEGEIIVGGQTDAGDRYIAPTVIDGVSLTSPIMQEEIFGPILPILEYDKLDEAIALINQRPKPLALYLFSNDKQKQQKILRETSSGGVCLNDTIMHLGVSELPFGGVGDSGMGAYHGKASFDTFSHRKSVLEKSFRLDLDFRYPPYKNKLDFIKRFIGG</sequence>
<dbReference type="PROSITE" id="PS00070">
    <property type="entry name" value="ALDEHYDE_DEHYDR_CYS"/>
    <property type="match status" value="1"/>
</dbReference>
<protein>
    <recommendedName>
        <fullName evidence="3">Aldehyde dehydrogenase</fullName>
    </recommendedName>
</protein>
<dbReference type="Pfam" id="PF00171">
    <property type="entry name" value="Aldedh"/>
    <property type="match status" value="1"/>
</dbReference>
<evidence type="ECO:0000256" key="5">
    <source>
        <dbReference type="RuleBase" id="RU003345"/>
    </source>
</evidence>
<dbReference type="CDD" id="cd07136">
    <property type="entry name" value="ALDH_YwdH-P39616"/>
    <property type="match status" value="1"/>
</dbReference>
<organism evidence="7 8">
    <name type="scientific">Laspinema olomoucense D3b</name>
    <dbReference type="NCBI Taxonomy" id="2953688"/>
    <lineage>
        <taxon>Bacteria</taxon>
        <taxon>Bacillati</taxon>
        <taxon>Cyanobacteriota</taxon>
        <taxon>Cyanophyceae</taxon>
        <taxon>Oscillatoriophycideae</taxon>
        <taxon>Oscillatoriales</taxon>
        <taxon>Laspinemataceae</taxon>
        <taxon>Laspinema</taxon>
        <taxon>Laspinema olomoucense</taxon>
    </lineage>
</organism>
<dbReference type="Proteomes" id="UP001525961">
    <property type="component" value="Unassembled WGS sequence"/>
</dbReference>
<dbReference type="PANTHER" id="PTHR43570:SF16">
    <property type="entry name" value="ALDEHYDE DEHYDROGENASE TYPE III, ISOFORM Q"/>
    <property type="match status" value="1"/>
</dbReference>
<feature type="domain" description="Aldehyde dehydrogenase" evidence="6">
    <location>
        <begin position="7"/>
        <end position="430"/>
    </location>
</feature>
<dbReference type="Gene3D" id="3.40.605.10">
    <property type="entry name" value="Aldehyde Dehydrogenase, Chain A, domain 1"/>
    <property type="match status" value="1"/>
</dbReference>
<keyword evidence="2 3" id="KW-0560">Oxidoreductase</keyword>
<dbReference type="RefSeq" id="WP_261234232.1">
    <property type="nucleotide sequence ID" value="NZ_JAMXFA010000002.1"/>
</dbReference>
<evidence type="ECO:0000313" key="7">
    <source>
        <dbReference type="EMBL" id="MCT7976361.1"/>
    </source>
</evidence>
<dbReference type="PIRSF" id="PIRSF036492">
    <property type="entry name" value="ALDH"/>
    <property type="match status" value="1"/>
</dbReference>
<comment type="similarity">
    <text evidence="1 3 5">Belongs to the aldehyde dehydrogenase family.</text>
</comment>
<dbReference type="InterPro" id="IPR016160">
    <property type="entry name" value="Ald_DH_CS_CYS"/>
</dbReference>
<comment type="caution">
    <text evidence="7">The sequence shown here is derived from an EMBL/GenBank/DDBJ whole genome shotgun (WGS) entry which is preliminary data.</text>
</comment>
<evidence type="ECO:0000256" key="2">
    <source>
        <dbReference type="ARBA" id="ARBA00023002"/>
    </source>
</evidence>
<feature type="active site" evidence="4">
    <location>
        <position position="212"/>
    </location>
</feature>
<gene>
    <name evidence="7" type="ORF">NG792_01320</name>
</gene>
<dbReference type="InterPro" id="IPR016163">
    <property type="entry name" value="Ald_DH_C"/>
</dbReference>
<dbReference type="Gene3D" id="3.40.309.10">
    <property type="entry name" value="Aldehyde Dehydrogenase, Chain A, domain 2"/>
    <property type="match status" value="1"/>
</dbReference>
<dbReference type="InterPro" id="IPR012394">
    <property type="entry name" value="Aldehyde_DH_NAD(P)"/>
</dbReference>
<accession>A0ABT2N116</accession>
<dbReference type="SUPFAM" id="SSF53720">
    <property type="entry name" value="ALDH-like"/>
    <property type="match status" value="1"/>
</dbReference>
<evidence type="ECO:0000256" key="1">
    <source>
        <dbReference type="ARBA" id="ARBA00009986"/>
    </source>
</evidence>
<dbReference type="PROSITE" id="PS00687">
    <property type="entry name" value="ALDEHYDE_DEHYDR_GLU"/>
    <property type="match status" value="1"/>
</dbReference>
<dbReference type="PANTHER" id="PTHR43570">
    <property type="entry name" value="ALDEHYDE DEHYDROGENASE"/>
    <property type="match status" value="1"/>
</dbReference>
<reference evidence="7 8" key="1">
    <citation type="journal article" date="2022" name="Front. Microbiol.">
        <title>High genomic differentiation and limited gene flow indicate recent cryptic speciation within the genus Laspinema (cyanobacteria).</title>
        <authorList>
            <person name="Stanojkovic A."/>
            <person name="Skoupy S."/>
            <person name="Skaloud P."/>
            <person name="Dvorak P."/>
        </authorList>
    </citation>
    <scope>NUCLEOTIDE SEQUENCE [LARGE SCALE GENOMIC DNA]</scope>
    <source>
        <strain evidence="7 8">D3b</strain>
    </source>
</reference>
<dbReference type="InterPro" id="IPR016162">
    <property type="entry name" value="Ald_DH_N"/>
</dbReference>
<evidence type="ECO:0000259" key="6">
    <source>
        <dbReference type="Pfam" id="PF00171"/>
    </source>
</evidence>